<reference evidence="1 2" key="1">
    <citation type="submission" date="2020-04" db="EMBL/GenBank/DDBJ databases">
        <title>Vibrio sp. SM6, a novel species isolated from seawater.</title>
        <authorList>
            <person name="Wang X."/>
        </authorList>
    </citation>
    <scope>NUCLEOTIDE SEQUENCE [LARGE SCALE GENOMIC DNA]</scope>
    <source>
        <strain evidence="1 2">SM6</strain>
    </source>
</reference>
<proteinExistence type="predicted"/>
<keyword evidence="2" id="KW-1185">Reference proteome</keyword>
<sequence>MKIGDLNIQDINPIPEIETGDEKEVYAFYGLAAFHAQCAEKALVNFVMAYRLLDNKVLDQEQWLELYAGINSKTFGRLLGQIKTRVELSDHLLAHLDHTLTKRNWLAHDFYYDRANHFLDLDGRIAMIKELQELIELFQVSDRAIEQLSLKVWSYFGVTEEWIEKEMAIQHEEYLSGKNA</sequence>
<evidence type="ECO:0000313" key="2">
    <source>
        <dbReference type="Proteomes" id="UP000535589"/>
    </source>
</evidence>
<comment type="caution">
    <text evidence="1">The sequence shown here is derived from an EMBL/GenBank/DDBJ whole genome shotgun (WGS) entry which is preliminary data.</text>
</comment>
<dbReference type="AlphaFoldDB" id="A0A7X8TQM7"/>
<dbReference type="Proteomes" id="UP000535589">
    <property type="component" value="Unassembled WGS sequence"/>
</dbReference>
<accession>A0A7X8TQM7</accession>
<gene>
    <name evidence="1" type="ORF">HGP28_09870</name>
</gene>
<dbReference type="RefSeq" id="WP_168836290.1">
    <property type="nucleotide sequence ID" value="NZ_JABAIK010000008.1"/>
</dbReference>
<protein>
    <submittedName>
        <fullName evidence="1">Uncharacterized protein</fullName>
    </submittedName>
</protein>
<evidence type="ECO:0000313" key="1">
    <source>
        <dbReference type="EMBL" id="NLS13197.1"/>
    </source>
</evidence>
<organism evidence="1 2">
    <name type="scientific">Vibrio agarilyticus</name>
    <dbReference type="NCBI Taxonomy" id="2726741"/>
    <lineage>
        <taxon>Bacteria</taxon>
        <taxon>Pseudomonadati</taxon>
        <taxon>Pseudomonadota</taxon>
        <taxon>Gammaproteobacteria</taxon>
        <taxon>Vibrionales</taxon>
        <taxon>Vibrionaceae</taxon>
        <taxon>Vibrio</taxon>
    </lineage>
</organism>
<name>A0A7X8TQM7_9VIBR</name>
<dbReference type="EMBL" id="JABAIK010000008">
    <property type="protein sequence ID" value="NLS13197.1"/>
    <property type="molecule type" value="Genomic_DNA"/>
</dbReference>